<accession>A0A5K4F7E3</accession>
<evidence type="ECO:0008006" key="4">
    <source>
        <dbReference type="Google" id="ProtNLM"/>
    </source>
</evidence>
<reference evidence="3" key="2">
    <citation type="submission" date="2019-11" db="UniProtKB">
        <authorList>
            <consortium name="WormBaseParasite"/>
        </authorList>
    </citation>
    <scope>IDENTIFICATION</scope>
    <source>
        <strain evidence="3">Puerto Rican</strain>
    </source>
</reference>
<dbReference type="InParanoid" id="A0A5K4F7E3"/>
<dbReference type="Proteomes" id="UP000008854">
    <property type="component" value="Unassembled WGS sequence"/>
</dbReference>
<keyword evidence="1" id="KW-0812">Transmembrane</keyword>
<reference evidence="2" key="1">
    <citation type="journal article" date="2012" name="PLoS Negl. Trop. Dis.">
        <title>A systematically improved high quality genome and transcriptome of the human blood fluke Schistosoma mansoni.</title>
        <authorList>
            <person name="Protasio A.V."/>
            <person name="Tsai I.J."/>
            <person name="Babbage A."/>
            <person name="Nichol S."/>
            <person name="Hunt M."/>
            <person name="Aslett M.A."/>
            <person name="De Silva N."/>
            <person name="Velarde G.S."/>
            <person name="Anderson T.J."/>
            <person name="Clark R.C."/>
            <person name="Davidson C."/>
            <person name="Dillon G.P."/>
            <person name="Holroyd N.E."/>
            <person name="LoVerde P.T."/>
            <person name="Lloyd C."/>
            <person name="McQuillan J."/>
            <person name="Oliveira G."/>
            <person name="Otto T.D."/>
            <person name="Parker-Manuel S.J."/>
            <person name="Quail M.A."/>
            <person name="Wilson R.A."/>
            <person name="Zerlotini A."/>
            <person name="Dunne D.W."/>
            <person name="Berriman M."/>
        </authorList>
    </citation>
    <scope>NUCLEOTIDE SEQUENCE [LARGE SCALE GENOMIC DNA]</scope>
    <source>
        <strain evidence="2">Puerto Rican</strain>
    </source>
</reference>
<evidence type="ECO:0000313" key="3">
    <source>
        <dbReference type="WBParaSite" id="Smp_315650.1"/>
    </source>
</evidence>
<feature type="transmembrane region" description="Helical" evidence="1">
    <location>
        <begin position="7"/>
        <end position="25"/>
    </location>
</feature>
<dbReference type="AlphaFoldDB" id="A0A5K4F7E3"/>
<sequence>MKSNCSCRLLTLLYLIIVLLYNFHYCQYICEHLELENYNKVIHENTSYRDSLHYNYLQRIRLNQPHPVVDGGFTKSPLSDLEKVEQKFPFKYYDSLIKHFNIHSNGLISVFKDRYFGLIANYLSDTPPFEFEVLDTKDLFAIKMSFKITVNSKSFTSKTTYLIYPNGRISFYYENIPTDIDETKWKSKIAAIFQCEKRHIEHEILVPVEWIKSGTLVDFEAVGNICAKNKMKEACEKAKPSDIACIWCEIINICIDSNDNETHNMKVNDCRIPAIQTERNVKMTTIWVTEKTLTTKVKEVEKQKKSDLCLYILIPLGVSFIILCIGCIIGIWLYKKCKRPL</sequence>
<organism evidence="2 3">
    <name type="scientific">Schistosoma mansoni</name>
    <name type="common">Blood fluke</name>
    <dbReference type="NCBI Taxonomy" id="6183"/>
    <lineage>
        <taxon>Eukaryota</taxon>
        <taxon>Metazoa</taxon>
        <taxon>Spiralia</taxon>
        <taxon>Lophotrochozoa</taxon>
        <taxon>Platyhelminthes</taxon>
        <taxon>Trematoda</taxon>
        <taxon>Digenea</taxon>
        <taxon>Strigeidida</taxon>
        <taxon>Schistosomatoidea</taxon>
        <taxon>Schistosomatidae</taxon>
        <taxon>Schistosoma</taxon>
    </lineage>
</organism>
<feature type="transmembrane region" description="Helical" evidence="1">
    <location>
        <begin position="310"/>
        <end position="334"/>
    </location>
</feature>
<dbReference type="WBParaSite" id="Smp_315650.1">
    <property type="protein sequence ID" value="Smp_315650.1"/>
    <property type="gene ID" value="Smp_315650"/>
</dbReference>
<keyword evidence="1" id="KW-1133">Transmembrane helix</keyword>
<proteinExistence type="predicted"/>
<keyword evidence="2" id="KW-1185">Reference proteome</keyword>
<evidence type="ECO:0000256" key="1">
    <source>
        <dbReference type="SAM" id="Phobius"/>
    </source>
</evidence>
<evidence type="ECO:0000313" key="2">
    <source>
        <dbReference type="Proteomes" id="UP000008854"/>
    </source>
</evidence>
<protein>
    <recommendedName>
        <fullName evidence="4">Egg protein CP391S-like protein</fullName>
    </recommendedName>
</protein>
<name>A0A5K4F7E3_SCHMA</name>
<keyword evidence="1" id="KW-0472">Membrane</keyword>